<dbReference type="EMBL" id="CP007389">
    <property type="protein sequence ID" value="APT74232.1"/>
    <property type="molecule type" value="Genomic_DNA"/>
</dbReference>
<dbReference type="InterPro" id="IPR011491">
    <property type="entry name" value="FlgE_D2"/>
</dbReference>
<dbReference type="InterPro" id="IPR019776">
    <property type="entry name" value="Flagellar_basal_body_rod_CS"/>
</dbReference>
<evidence type="ECO:0000259" key="9">
    <source>
        <dbReference type="Pfam" id="PF22692"/>
    </source>
</evidence>
<comment type="similarity">
    <text evidence="2 5">Belongs to the flagella basal body rod proteins family.</text>
</comment>
<dbReference type="Pfam" id="PF22692">
    <property type="entry name" value="LlgE_F_G_D1"/>
    <property type="match status" value="1"/>
</dbReference>
<sequence>MIRSIYSGVTGLQGFQQAIDVVGNNIANVSTIGFKASRVTYATTFSQVLELSKRATELTGGTNPKQIGYGVKVASIDKIMSQGSFQNTGKKTDLAIRGDGFFILRDGVGKTYYTRAGNFDLDVNGTIIQPTSGLKLQGWVAEPDPESGKRFVDTNKPISDIQISAGLSMAAKKTTSMTVANNLDARVGPGKTVITLSGYGGNSVNVKIIYDRDKGGLQDPFSDYQIYRAKVYSGTDDNIDGEIYIKYDKFGNVVQSGAIKQQLSVTATTDGSLSLTGIGQEDGNYTFIIRDTSGKILDVQTGSVSSGNVTVSSDQIKNGNNYVIEVAKDVVDLATPGFIASTESGTVVSASQLDFTYNGSDITSNAKVFVRDSNGNLVAQYDFTSGLTNGTSYSLTGIFDPAESYTVEVYNGATINSLVVPGSGEPRFYEADNPTNFAVTEFNSPFYTTSVQVYDTLGNAYTLYIDFVKLAANYNDGSADYKNAWAFRVRNATGENIKYLTNYDTGQEITSGTAGVMTFDESGRFTGLYAFDPTTGQINRGESIDAIKFDAAENGDGEVKIKLSLTGITQFAATSDAYVVNQNGNAQGTLESFSIAENGDIIGTFSNGLTDKLGKVALAIFNNPAGLLEAGNSLYTKSANSGSAIIRQPGFGGAGALISGALEMSNVDLSEEFTKLIIAQRGFQANARVVTTADQILQEVVNLRR</sequence>
<dbReference type="InterPro" id="IPR053967">
    <property type="entry name" value="LlgE_F_G-like_D1"/>
</dbReference>
<keyword evidence="4 5" id="KW-0975">Bacterial flagellum</keyword>
<evidence type="ECO:0000313" key="11">
    <source>
        <dbReference type="Proteomes" id="UP000185490"/>
    </source>
</evidence>
<dbReference type="Pfam" id="PF06429">
    <property type="entry name" value="Flg_bbr_C"/>
    <property type="match status" value="1"/>
</dbReference>
<dbReference type="InterPro" id="IPR020013">
    <property type="entry name" value="Flagellar_FlgE/F/G"/>
</dbReference>
<evidence type="ECO:0000259" key="8">
    <source>
        <dbReference type="Pfam" id="PF07559"/>
    </source>
</evidence>
<feature type="domain" description="Flagellar hook protein FlgE D2" evidence="8">
    <location>
        <begin position="432"/>
        <end position="584"/>
    </location>
</feature>
<evidence type="ECO:0000256" key="4">
    <source>
        <dbReference type="ARBA" id="ARBA00023143"/>
    </source>
</evidence>
<keyword evidence="11" id="KW-1185">Reference proteome</keyword>
<feature type="domain" description="Flagellar basal body rod protein N-terminal" evidence="6">
    <location>
        <begin position="5"/>
        <end position="35"/>
    </location>
</feature>
<dbReference type="Pfam" id="PF07559">
    <property type="entry name" value="FlgE_D2"/>
    <property type="match status" value="1"/>
</dbReference>
<dbReference type="Gene3D" id="2.60.98.20">
    <property type="entry name" value="Flagellar hook protein FlgE"/>
    <property type="match status" value="1"/>
</dbReference>
<dbReference type="InterPro" id="IPR037925">
    <property type="entry name" value="FlgE/F/G-like"/>
</dbReference>
<evidence type="ECO:0000313" key="10">
    <source>
        <dbReference type="EMBL" id="APT74232.1"/>
    </source>
</evidence>
<evidence type="ECO:0000256" key="2">
    <source>
        <dbReference type="ARBA" id="ARBA00009677"/>
    </source>
</evidence>
<dbReference type="Proteomes" id="UP000185490">
    <property type="component" value="Chromosome"/>
</dbReference>
<dbReference type="InterPro" id="IPR010930">
    <property type="entry name" value="Flg_bb/hook_C_dom"/>
</dbReference>
<keyword evidence="10" id="KW-0282">Flagellum</keyword>
<reference evidence="10 11" key="1">
    <citation type="submission" date="2014-02" db="EMBL/GenBank/DDBJ databases">
        <title>Diversity of Thermotogales isolates from hydrothermal vents.</title>
        <authorList>
            <person name="Haverkamp T.H.A."/>
            <person name="Lossouarn J."/>
            <person name="Geslin C."/>
            <person name="Nesbo C.L."/>
        </authorList>
    </citation>
    <scope>NUCLEOTIDE SEQUENCE [LARGE SCALE GENOMIC DNA]</scope>
    <source>
        <strain evidence="10 11">431</strain>
    </source>
</reference>
<gene>
    <name evidence="10" type="ORF">BW47_06870</name>
</gene>
<evidence type="ECO:0000259" key="6">
    <source>
        <dbReference type="Pfam" id="PF00460"/>
    </source>
</evidence>
<dbReference type="PANTHER" id="PTHR30435">
    <property type="entry name" value="FLAGELLAR PROTEIN"/>
    <property type="match status" value="1"/>
</dbReference>
<dbReference type="PANTHER" id="PTHR30435:SF1">
    <property type="entry name" value="FLAGELLAR HOOK PROTEIN FLGE"/>
    <property type="match status" value="1"/>
</dbReference>
<evidence type="ECO:0000259" key="7">
    <source>
        <dbReference type="Pfam" id="PF06429"/>
    </source>
</evidence>
<accession>A0ABN4UXJ9</accession>
<name>A0ABN4UXJ9_9BACT</name>
<dbReference type="InterPro" id="IPR001444">
    <property type="entry name" value="Flag_bb_rod_N"/>
</dbReference>
<dbReference type="NCBIfam" id="TIGR03506">
    <property type="entry name" value="FlgEFG_subfam"/>
    <property type="match status" value="2"/>
</dbReference>
<comment type="subcellular location">
    <subcellularLocation>
        <location evidence="1 5">Bacterial flagellum basal body</location>
    </subcellularLocation>
</comment>
<evidence type="ECO:0000256" key="3">
    <source>
        <dbReference type="ARBA" id="ARBA00019015"/>
    </source>
</evidence>
<dbReference type="RefSeq" id="WP_012057501.1">
    <property type="nucleotide sequence ID" value="NZ_CP007389.1"/>
</dbReference>
<comment type="function">
    <text evidence="5">A flexible structure which links the flagellar filament to the drive apparatus in the basal body.</text>
</comment>
<dbReference type="InterPro" id="IPR037058">
    <property type="entry name" value="Falgellar_hook_FlgE_sf"/>
</dbReference>
<evidence type="ECO:0000256" key="1">
    <source>
        <dbReference type="ARBA" id="ARBA00004117"/>
    </source>
</evidence>
<feature type="domain" description="Flagellar basal-body/hook protein C-terminal" evidence="7">
    <location>
        <begin position="659"/>
        <end position="703"/>
    </location>
</feature>
<organism evidence="10 11">
    <name type="scientific">Thermosipho melanesiensis</name>
    <dbReference type="NCBI Taxonomy" id="46541"/>
    <lineage>
        <taxon>Bacteria</taxon>
        <taxon>Thermotogati</taxon>
        <taxon>Thermotogota</taxon>
        <taxon>Thermotogae</taxon>
        <taxon>Thermotogales</taxon>
        <taxon>Fervidobacteriaceae</taxon>
        <taxon>Thermosipho</taxon>
    </lineage>
</organism>
<keyword evidence="10" id="KW-0966">Cell projection</keyword>
<evidence type="ECO:0000256" key="5">
    <source>
        <dbReference type="RuleBase" id="RU362116"/>
    </source>
</evidence>
<proteinExistence type="inferred from homology"/>
<dbReference type="PROSITE" id="PS00588">
    <property type="entry name" value="FLAGELLA_BB_ROD"/>
    <property type="match status" value="1"/>
</dbReference>
<dbReference type="Pfam" id="PF00460">
    <property type="entry name" value="Flg_bb_rod"/>
    <property type="match status" value="1"/>
</dbReference>
<feature type="domain" description="Flagellar hook protein FlgE/F/G-like D1" evidence="9">
    <location>
        <begin position="95"/>
        <end position="179"/>
    </location>
</feature>
<protein>
    <recommendedName>
        <fullName evidence="3 5">Flagellar hook protein FlgE</fullName>
    </recommendedName>
</protein>
<dbReference type="SUPFAM" id="SSF117143">
    <property type="entry name" value="Flagellar hook protein flgE"/>
    <property type="match status" value="2"/>
</dbReference>
<keyword evidence="10" id="KW-0969">Cilium</keyword>